<dbReference type="SMART" id="SM00192">
    <property type="entry name" value="LDLa"/>
    <property type="match status" value="1"/>
</dbReference>
<evidence type="ECO:0000256" key="3">
    <source>
        <dbReference type="SAM" id="MobiDB-lite"/>
    </source>
</evidence>
<reference evidence="6 7" key="1">
    <citation type="submission" date="2017-06" db="EMBL/GenBank/DDBJ databases">
        <title>A platform for efficient transgenesis in Macrostomum lignano, a flatworm model organism for stem cell research.</title>
        <authorList>
            <person name="Berezikov E."/>
        </authorList>
    </citation>
    <scope>NUCLEOTIDE SEQUENCE [LARGE SCALE GENOMIC DNA]</scope>
    <source>
        <strain evidence="6">DV1</strain>
        <tissue evidence="6">Whole organism</tissue>
    </source>
</reference>
<feature type="region of interest" description="Disordered" evidence="3">
    <location>
        <begin position="289"/>
        <end position="317"/>
    </location>
</feature>
<evidence type="ECO:0000313" key="6">
    <source>
        <dbReference type="EMBL" id="PAA85382.1"/>
    </source>
</evidence>
<comment type="caution">
    <text evidence="2">Lacks conserved residue(s) required for the propagation of feature annotation.</text>
</comment>
<accession>A0A267GJG5</accession>
<feature type="chain" id="PRO_5012108314" description="CUB domain-containing protein" evidence="5">
    <location>
        <begin position="22"/>
        <end position="317"/>
    </location>
</feature>
<name>A0A267GJG5_9PLAT</name>
<gene>
    <name evidence="6" type="ORF">BOX15_Mlig009443g1</name>
</gene>
<evidence type="ECO:0000313" key="7">
    <source>
        <dbReference type="Proteomes" id="UP000215902"/>
    </source>
</evidence>
<keyword evidence="4" id="KW-1133">Transmembrane helix</keyword>
<dbReference type="PANTHER" id="PTHR24652">
    <property type="entry name" value="LOW-DENSITY LIPOPROTEIN RECEPTOR CLASS A DOMAIN-CONTAINING PROTEIN 2"/>
    <property type="match status" value="1"/>
</dbReference>
<keyword evidence="7" id="KW-1185">Reference proteome</keyword>
<comment type="caution">
    <text evidence="6">The sequence shown here is derived from an EMBL/GenBank/DDBJ whole genome shotgun (WGS) entry which is preliminary data.</text>
</comment>
<evidence type="ECO:0000256" key="1">
    <source>
        <dbReference type="ARBA" id="ARBA00023157"/>
    </source>
</evidence>
<dbReference type="OrthoDB" id="6235538at2759"/>
<feature type="transmembrane region" description="Helical" evidence="4">
    <location>
        <begin position="225"/>
        <end position="250"/>
    </location>
</feature>
<dbReference type="CDD" id="cd00112">
    <property type="entry name" value="LDLa"/>
    <property type="match status" value="1"/>
</dbReference>
<keyword evidence="4" id="KW-0812">Transmembrane</keyword>
<keyword evidence="1" id="KW-1015">Disulfide bond</keyword>
<keyword evidence="4" id="KW-0472">Membrane</keyword>
<dbReference type="InterPro" id="IPR042333">
    <property type="entry name" value="LRAD2/Mig-13-like"/>
</dbReference>
<proteinExistence type="predicted"/>
<dbReference type="STRING" id="282301.A0A267GJG5"/>
<organism evidence="6 7">
    <name type="scientific">Macrostomum lignano</name>
    <dbReference type="NCBI Taxonomy" id="282301"/>
    <lineage>
        <taxon>Eukaryota</taxon>
        <taxon>Metazoa</taxon>
        <taxon>Spiralia</taxon>
        <taxon>Lophotrochozoa</taxon>
        <taxon>Platyhelminthes</taxon>
        <taxon>Rhabditophora</taxon>
        <taxon>Macrostomorpha</taxon>
        <taxon>Macrostomida</taxon>
        <taxon>Macrostomidae</taxon>
        <taxon>Macrostomum</taxon>
    </lineage>
</organism>
<evidence type="ECO:0008006" key="8">
    <source>
        <dbReference type="Google" id="ProtNLM"/>
    </source>
</evidence>
<dbReference type="Proteomes" id="UP000215902">
    <property type="component" value="Unassembled WGS sequence"/>
</dbReference>
<evidence type="ECO:0000256" key="5">
    <source>
        <dbReference type="SAM" id="SignalP"/>
    </source>
</evidence>
<sequence>MNSLCMSLMLVVVYLPQIVISFTANVKMDSCYDTTRRGHGFRVTNGPIVSNVNCTMYFEAPDPNLYIAVRLNKVDLRRIGQSCPTFTVYMFTGWRTDVVPDEWIGSEVRVPADPLPLMSCNCTNYLQKCPDLHFDETKGPSQKIMLSYNPDDPKRTVQRQDAFDVTLSSFLRGSSFVCPAGYFSCWHYRYRCLPDSLVCDGFDSCYDNSDEFDYSCTGRIANMTLPVFIVMVLSCVIGFSILVFVAVLIFKRQMRNRRQERNEWGEVVKRSSHQAFAVPVSDPLEQQQQQQQQHQLFPGSLPMGFDSTAAEDPRYVM</sequence>
<evidence type="ECO:0000256" key="2">
    <source>
        <dbReference type="PROSITE-ProRule" id="PRU00124"/>
    </source>
</evidence>
<dbReference type="Gene3D" id="4.10.400.10">
    <property type="entry name" value="Low-density Lipoprotein Receptor"/>
    <property type="match status" value="1"/>
</dbReference>
<keyword evidence="5" id="KW-0732">Signal</keyword>
<dbReference type="PROSITE" id="PS50068">
    <property type="entry name" value="LDLRA_2"/>
    <property type="match status" value="1"/>
</dbReference>
<protein>
    <recommendedName>
        <fullName evidence="8">CUB domain-containing protein</fullName>
    </recommendedName>
</protein>
<evidence type="ECO:0000256" key="4">
    <source>
        <dbReference type="SAM" id="Phobius"/>
    </source>
</evidence>
<dbReference type="AlphaFoldDB" id="A0A267GJG5"/>
<dbReference type="SUPFAM" id="SSF57424">
    <property type="entry name" value="LDL receptor-like module"/>
    <property type="match status" value="1"/>
</dbReference>
<dbReference type="InterPro" id="IPR036055">
    <property type="entry name" value="LDL_receptor-like_sf"/>
</dbReference>
<dbReference type="EMBL" id="NIVC01000330">
    <property type="protein sequence ID" value="PAA85382.1"/>
    <property type="molecule type" value="Genomic_DNA"/>
</dbReference>
<dbReference type="InterPro" id="IPR002172">
    <property type="entry name" value="LDrepeatLR_classA_rpt"/>
</dbReference>
<feature type="signal peptide" evidence="5">
    <location>
        <begin position="1"/>
        <end position="21"/>
    </location>
</feature>